<organism evidence="1 2">
    <name type="scientific">Stephania japonica</name>
    <dbReference type="NCBI Taxonomy" id="461633"/>
    <lineage>
        <taxon>Eukaryota</taxon>
        <taxon>Viridiplantae</taxon>
        <taxon>Streptophyta</taxon>
        <taxon>Embryophyta</taxon>
        <taxon>Tracheophyta</taxon>
        <taxon>Spermatophyta</taxon>
        <taxon>Magnoliopsida</taxon>
        <taxon>Ranunculales</taxon>
        <taxon>Menispermaceae</taxon>
        <taxon>Menispermoideae</taxon>
        <taxon>Cissampelideae</taxon>
        <taxon>Stephania</taxon>
    </lineage>
</organism>
<comment type="caution">
    <text evidence="1">The sequence shown here is derived from an EMBL/GenBank/DDBJ whole genome shotgun (WGS) entry which is preliminary data.</text>
</comment>
<accession>A0AAP0JST7</accession>
<dbReference type="EMBL" id="JBBNAE010000003">
    <property type="protein sequence ID" value="KAK9138798.1"/>
    <property type="molecule type" value="Genomic_DNA"/>
</dbReference>
<dbReference type="Proteomes" id="UP001417504">
    <property type="component" value="Unassembled WGS sequence"/>
</dbReference>
<dbReference type="AlphaFoldDB" id="A0AAP0JST7"/>
<sequence length="66" mass="7893">MMPYLRLMEEGHGPLIRPRSWRDLGELAAEVLGRNYQWRRRMMSAGLEELTRLVLGKEIEILERLR</sequence>
<keyword evidence="2" id="KW-1185">Reference proteome</keyword>
<gene>
    <name evidence="1" type="ORF">Sjap_009392</name>
</gene>
<reference evidence="1 2" key="1">
    <citation type="submission" date="2024-01" db="EMBL/GenBank/DDBJ databases">
        <title>Genome assemblies of Stephania.</title>
        <authorList>
            <person name="Yang L."/>
        </authorList>
    </citation>
    <scope>NUCLEOTIDE SEQUENCE [LARGE SCALE GENOMIC DNA]</scope>
    <source>
        <strain evidence="1">QJT</strain>
        <tissue evidence="1">Leaf</tissue>
    </source>
</reference>
<evidence type="ECO:0000313" key="2">
    <source>
        <dbReference type="Proteomes" id="UP001417504"/>
    </source>
</evidence>
<proteinExistence type="predicted"/>
<protein>
    <submittedName>
        <fullName evidence="1">Uncharacterized protein</fullName>
    </submittedName>
</protein>
<evidence type="ECO:0000313" key="1">
    <source>
        <dbReference type="EMBL" id="KAK9138798.1"/>
    </source>
</evidence>
<name>A0AAP0JST7_9MAGN</name>